<name>A0ACC2N297_9HYME</name>
<protein>
    <submittedName>
        <fullName evidence="1">Uncharacterized protein</fullName>
    </submittedName>
</protein>
<accession>A0ACC2N297</accession>
<keyword evidence="2" id="KW-1185">Reference proteome</keyword>
<reference evidence="1" key="1">
    <citation type="submission" date="2023-04" db="EMBL/GenBank/DDBJ databases">
        <title>A chromosome-level genome assembly of the parasitoid wasp Eretmocerus hayati.</title>
        <authorList>
            <person name="Zhong Y."/>
            <person name="Liu S."/>
            <person name="Liu Y."/>
        </authorList>
    </citation>
    <scope>NUCLEOTIDE SEQUENCE</scope>
    <source>
        <strain evidence="1">ZJU_SS_LIU_2023</strain>
    </source>
</reference>
<dbReference type="EMBL" id="CM056744">
    <property type="protein sequence ID" value="KAJ8665285.1"/>
    <property type="molecule type" value="Genomic_DNA"/>
</dbReference>
<comment type="caution">
    <text evidence="1">The sequence shown here is derived from an EMBL/GenBank/DDBJ whole genome shotgun (WGS) entry which is preliminary data.</text>
</comment>
<evidence type="ECO:0000313" key="2">
    <source>
        <dbReference type="Proteomes" id="UP001239111"/>
    </source>
</evidence>
<sequence>MKSLLVFIPRDFHDKEPGCMYGNILQDPIQEISKFYIVGITESVQSITRAGHDLVPLGYFYGTEKKREYWDKKLHNWIELYLYPQNGTNYEYCVRNTILKNQRLAPTSFHMVIILFDERCLLRAELYVDRVSLDHFSELRSILSKKSITRNQEKLKTTCFARVKETIFTTVVLTFLFPTIWLCRATHVFSPVLKYSSLGLHLMAWFQNAEWMLSTLLKSKNFTLKTINYALAMFVDMILGLLMLELLQHFLEDSSPSEVLLNYAENVVESLKGLVNWLMGSPAGLKLNPSFNNILGKFFLYHIHLWWAFLVVLKPIMELAFEVLLFFGRLGVTFQISITADLLALVSFHTYCIYVYAARLFNIQVSGLTALFRLFLGKKKNPLRERVDSCHYQPDQLFVGTLLFTILLFLMPTTWVYYIVFTILRLTMIGLGGLLTRLKFYLQIMPIYAFLRWLFCTVDATGSVGIESLKRLSQGPLMLQTKAIIAPWSETWKKSIPDTVKIHPAIEWSKIVSDVFWGQLLYPL</sequence>
<evidence type="ECO:0000313" key="1">
    <source>
        <dbReference type="EMBL" id="KAJ8665285.1"/>
    </source>
</evidence>
<gene>
    <name evidence="1" type="ORF">QAD02_006947</name>
</gene>
<proteinExistence type="predicted"/>
<organism evidence="1 2">
    <name type="scientific">Eretmocerus hayati</name>
    <dbReference type="NCBI Taxonomy" id="131215"/>
    <lineage>
        <taxon>Eukaryota</taxon>
        <taxon>Metazoa</taxon>
        <taxon>Ecdysozoa</taxon>
        <taxon>Arthropoda</taxon>
        <taxon>Hexapoda</taxon>
        <taxon>Insecta</taxon>
        <taxon>Pterygota</taxon>
        <taxon>Neoptera</taxon>
        <taxon>Endopterygota</taxon>
        <taxon>Hymenoptera</taxon>
        <taxon>Apocrita</taxon>
        <taxon>Proctotrupomorpha</taxon>
        <taxon>Chalcidoidea</taxon>
        <taxon>Aphelinidae</taxon>
        <taxon>Aphelininae</taxon>
        <taxon>Eretmocerus</taxon>
    </lineage>
</organism>
<dbReference type="Proteomes" id="UP001239111">
    <property type="component" value="Chromosome 4"/>
</dbReference>